<name>A0ABU2KAL0_9ACTN</name>
<dbReference type="Pfam" id="PF04167">
    <property type="entry name" value="DUF402"/>
    <property type="match status" value="1"/>
</dbReference>
<accession>A0ABU2KAL0</accession>
<keyword evidence="1" id="KW-0378">Hydrolase</keyword>
<dbReference type="EMBL" id="JAVREI010000011">
    <property type="protein sequence ID" value="MDT0277226.1"/>
    <property type="molecule type" value="Genomic_DNA"/>
</dbReference>
<evidence type="ECO:0000256" key="1">
    <source>
        <dbReference type="ARBA" id="ARBA00022801"/>
    </source>
</evidence>
<dbReference type="SUPFAM" id="SSF159234">
    <property type="entry name" value="FomD-like"/>
    <property type="match status" value="1"/>
</dbReference>
<dbReference type="RefSeq" id="WP_311346034.1">
    <property type="nucleotide sequence ID" value="NZ_JAVREI010000011.1"/>
</dbReference>
<organism evidence="3 4">
    <name type="scientific">Blastococcus goldschmidtiae</name>
    <dbReference type="NCBI Taxonomy" id="3075546"/>
    <lineage>
        <taxon>Bacteria</taxon>
        <taxon>Bacillati</taxon>
        <taxon>Actinomycetota</taxon>
        <taxon>Actinomycetes</taxon>
        <taxon>Geodermatophilales</taxon>
        <taxon>Geodermatophilaceae</taxon>
        <taxon>Blastococcus</taxon>
    </lineage>
</organism>
<reference evidence="4" key="1">
    <citation type="submission" date="2023-07" db="EMBL/GenBank/DDBJ databases">
        <title>30 novel species of actinomycetes from the DSMZ collection.</title>
        <authorList>
            <person name="Nouioui I."/>
        </authorList>
    </citation>
    <scope>NUCLEOTIDE SEQUENCE [LARGE SCALE GENOMIC DNA]</scope>
    <source>
        <strain evidence="4">DSM 46792</strain>
    </source>
</reference>
<evidence type="ECO:0000313" key="4">
    <source>
        <dbReference type="Proteomes" id="UP001183222"/>
    </source>
</evidence>
<dbReference type="InterPro" id="IPR007295">
    <property type="entry name" value="DUF402"/>
</dbReference>
<proteinExistence type="predicted"/>
<evidence type="ECO:0000259" key="2">
    <source>
        <dbReference type="Pfam" id="PF04167"/>
    </source>
</evidence>
<dbReference type="InterPro" id="IPR050212">
    <property type="entry name" value="Ntdp-like"/>
</dbReference>
<comment type="caution">
    <text evidence="3">The sequence shown here is derived from an EMBL/GenBank/DDBJ whole genome shotgun (WGS) entry which is preliminary data.</text>
</comment>
<keyword evidence="4" id="KW-1185">Reference proteome</keyword>
<protein>
    <submittedName>
        <fullName evidence="3">DUF402 domain-containing protein</fullName>
    </submittedName>
</protein>
<dbReference type="PANTHER" id="PTHR39159:SF1">
    <property type="entry name" value="UPF0374 PROTEIN YGAC"/>
    <property type="match status" value="1"/>
</dbReference>
<dbReference type="Proteomes" id="UP001183222">
    <property type="component" value="Unassembled WGS sequence"/>
</dbReference>
<dbReference type="Gene3D" id="2.40.380.10">
    <property type="entry name" value="FomD-like"/>
    <property type="match status" value="1"/>
</dbReference>
<sequence>MTWAPGDVVVHQEVWRDRVWAARPLVVVEDSPDRMLFWLPAGTVRKVPMTPPHREDPGERTARVIDLLERGDWVHVDHVWDVSCLWILRPGDWHAVWASWLPTGERYGWYVNLQRPFRRTAIGIESMDLALDVVATPDRVWWWKDADEFDQLVDRGIFDAVTGERVRAEAADVIRRLEANELPFGEDWDSWRPDPAWGVPRLPAGWDDAEAGGAGT</sequence>
<dbReference type="PANTHER" id="PTHR39159">
    <property type="match status" value="1"/>
</dbReference>
<feature type="domain" description="DUF402" evidence="2">
    <location>
        <begin position="68"/>
        <end position="181"/>
    </location>
</feature>
<dbReference type="InterPro" id="IPR035930">
    <property type="entry name" value="FomD-like_sf"/>
</dbReference>
<evidence type="ECO:0000313" key="3">
    <source>
        <dbReference type="EMBL" id="MDT0277226.1"/>
    </source>
</evidence>
<gene>
    <name evidence="3" type="ORF">RM425_15060</name>
</gene>